<evidence type="ECO:0000256" key="5">
    <source>
        <dbReference type="ARBA" id="ARBA00022490"/>
    </source>
</evidence>
<evidence type="ECO:0000313" key="11">
    <source>
        <dbReference type="EMBL" id="KRK39888.1"/>
    </source>
</evidence>
<dbReference type="NCBIfam" id="NF000582">
    <property type="entry name" value="PRK00006.1"/>
    <property type="match status" value="1"/>
</dbReference>
<name>A0A0R1H076_9LACO</name>
<keyword evidence="9" id="KW-0456">Lyase</keyword>
<evidence type="ECO:0000256" key="8">
    <source>
        <dbReference type="ARBA" id="ARBA00023098"/>
    </source>
</evidence>
<dbReference type="SUPFAM" id="SSF54637">
    <property type="entry name" value="Thioesterase/thiol ester dehydrase-isomerase"/>
    <property type="match status" value="1"/>
</dbReference>
<dbReference type="GO" id="GO:0009245">
    <property type="term" value="P:lipid A biosynthetic process"/>
    <property type="evidence" value="ECO:0007669"/>
    <property type="project" value="UniProtKB-KW"/>
</dbReference>
<comment type="similarity">
    <text evidence="3">Belongs to the thioester dehydratase family. FabZ subfamily.</text>
</comment>
<dbReference type="GO" id="GO:0005737">
    <property type="term" value="C:cytoplasm"/>
    <property type="evidence" value="ECO:0007669"/>
    <property type="project" value="UniProtKB-SubCell"/>
</dbReference>
<keyword evidence="12" id="KW-1185">Reference proteome</keyword>
<dbReference type="FunFam" id="3.10.129.10:FF:000001">
    <property type="entry name" value="3-hydroxyacyl-[acyl-carrier-protein] dehydratase FabZ"/>
    <property type="match status" value="1"/>
</dbReference>
<evidence type="ECO:0000256" key="4">
    <source>
        <dbReference type="ARBA" id="ARBA00013167"/>
    </source>
</evidence>
<protein>
    <recommendedName>
        <fullName evidence="4">3-hydroxyacyl-[acyl-carrier-protein] dehydratase</fullName>
        <ecNumber evidence="4">4.2.1.59</ecNumber>
    </recommendedName>
</protein>
<keyword evidence="8" id="KW-0443">Lipid metabolism</keyword>
<keyword evidence="6" id="KW-0444">Lipid biosynthesis</keyword>
<evidence type="ECO:0000256" key="6">
    <source>
        <dbReference type="ARBA" id="ARBA00022516"/>
    </source>
</evidence>
<evidence type="ECO:0000256" key="9">
    <source>
        <dbReference type="ARBA" id="ARBA00023239"/>
    </source>
</evidence>
<comment type="catalytic activity">
    <reaction evidence="1">
        <text>a (3R)-hydroxyacyl-[ACP] = a (2E)-enoyl-[ACP] + H2O</text>
        <dbReference type="Rhea" id="RHEA:13097"/>
        <dbReference type="Rhea" id="RHEA-COMP:9925"/>
        <dbReference type="Rhea" id="RHEA-COMP:9945"/>
        <dbReference type="ChEBI" id="CHEBI:15377"/>
        <dbReference type="ChEBI" id="CHEBI:78784"/>
        <dbReference type="ChEBI" id="CHEBI:78827"/>
        <dbReference type="EC" id="4.2.1.59"/>
    </reaction>
</comment>
<dbReference type="Gene3D" id="3.10.129.10">
    <property type="entry name" value="Hotdog Thioesterase"/>
    <property type="match status" value="1"/>
</dbReference>
<gene>
    <name evidence="11" type="ORF">FC07_GL002203</name>
</gene>
<dbReference type="PANTHER" id="PTHR30272:SF1">
    <property type="entry name" value="3-HYDROXYACYL-[ACYL-CARRIER-PROTEIN] DEHYDRATASE"/>
    <property type="match status" value="1"/>
</dbReference>
<dbReference type="GO" id="GO:0016020">
    <property type="term" value="C:membrane"/>
    <property type="evidence" value="ECO:0007669"/>
    <property type="project" value="GOC"/>
</dbReference>
<reference evidence="11 12" key="1">
    <citation type="journal article" date="2015" name="Genome Announc.">
        <title>Expanding the biotechnology potential of lactobacilli through comparative genomics of 213 strains and associated genera.</title>
        <authorList>
            <person name="Sun Z."/>
            <person name="Harris H.M."/>
            <person name="McCann A."/>
            <person name="Guo C."/>
            <person name="Argimon S."/>
            <person name="Zhang W."/>
            <person name="Yang X."/>
            <person name="Jeffery I.B."/>
            <person name="Cooney J.C."/>
            <person name="Kagawa T.F."/>
            <person name="Liu W."/>
            <person name="Song Y."/>
            <person name="Salvetti E."/>
            <person name="Wrobel A."/>
            <person name="Rasinkangas P."/>
            <person name="Parkhill J."/>
            <person name="Rea M.C."/>
            <person name="O'Sullivan O."/>
            <person name="Ritari J."/>
            <person name="Douillard F.P."/>
            <person name="Paul Ross R."/>
            <person name="Yang R."/>
            <person name="Briner A.E."/>
            <person name="Felis G.E."/>
            <person name="de Vos W.M."/>
            <person name="Barrangou R."/>
            <person name="Klaenhammer T.R."/>
            <person name="Caufield P.W."/>
            <person name="Cui Y."/>
            <person name="Zhang H."/>
            <person name="O'Toole P.W."/>
        </authorList>
    </citation>
    <scope>NUCLEOTIDE SEQUENCE [LARGE SCALE GENOMIC DNA]</scope>
    <source>
        <strain evidence="11 12">DSM 20003</strain>
    </source>
</reference>
<dbReference type="STRING" id="1423726.FC07_GL002203"/>
<dbReference type="EMBL" id="AZDA01000033">
    <property type="protein sequence ID" value="KRK39888.1"/>
    <property type="molecule type" value="Genomic_DNA"/>
</dbReference>
<dbReference type="PANTHER" id="PTHR30272">
    <property type="entry name" value="3-HYDROXYACYL-[ACYL-CARRIER-PROTEIN] DEHYDRATASE"/>
    <property type="match status" value="1"/>
</dbReference>
<sequence>MKPMPILQAAEIQAMIPNRYPICYIDSVTALEPDQFIRAVKNVTINEDFFQGYVPQMMPNTLLIETLAQAASILILKSPQFAHKTAYLGSVTKAEFLKPVVPGDVLVLEITLTKVRQNMGVVHTQALVDGEMICQAELHFVVGATD</sequence>
<evidence type="ECO:0000256" key="1">
    <source>
        <dbReference type="ARBA" id="ARBA00001055"/>
    </source>
</evidence>
<dbReference type="CDD" id="cd01288">
    <property type="entry name" value="FabZ"/>
    <property type="match status" value="1"/>
</dbReference>
<keyword evidence="5" id="KW-0963">Cytoplasm</keyword>
<dbReference type="GO" id="GO:0019171">
    <property type="term" value="F:(3R)-hydroxyacyl-[acyl-carrier-protein] dehydratase activity"/>
    <property type="evidence" value="ECO:0007669"/>
    <property type="project" value="UniProtKB-EC"/>
</dbReference>
<comment type="function">
    <text evidence="10">Involved in unsaturated fatty acids biosynthesis. Catalyzes the dehydration of short chain beta-hydroxyacyl-ACPs and long chain saturated and unsaturated beta-hydroxyacyl-ACPs.</text>
</comment>
<evidence type="ECO:0000313" key="12">
    <source>
        <dbReference type="Proteomes" id="UP000051461"/>
    </source>
</evidence>
<dbReference type="InterPro" id="IPR013114">
    <property type="entry name" value="FabA_FabZ"/>
</dbReference>
<dbReference type="Pfam" id="PF07977">
    <property type="entry name" value="FabA"/>
    <property type="match status" value="1"/>
</dbReference>
<proteinExistence type="inferred from homology"/>
<comment type="caution">
    <text evidence="11">The sequence shown here is derived from an EMBL/GenBank/DDBJ whole genome shotgun (WGS) entry which is preliminary data.</text>
</comment>
<dbReference type="PATRIC" id="fig|1423726.3.peg.2288"/>
<evidence type="ECO:0000256" key="2">
    <source>
        <dbReference type="ARBA" id="ARBA00004496"/>
    </source>
</evidence>
<organism evidence="11 12">
    <name type="scientific">Loigolactobacillus bifermentans DSM 20003</name>
    <dbReference type="NCBI Taxonomy" id="1423726"/>
    <lineage>
        <taxon>Bacteria</taxon>
        <taxon>Bacillati</taxon>
        <taxon>Bacillota</taxon>
        <taxon>Bacilli</taxon>
        <taxon>Lactobacillales</taxon>
        <taxon>Lactobacillaceae</taxon>
        <taxon>Loigolactobacillus</taxon>
    </lineage>
</organism>
<accession>A0A0R1H076</accession>
<dbReference type="EC" id="4.2.1.59" evidence="4"/>
<comment type="subcellular location">
    <subcellularLocation>
        <location evidence="2">Cytoplasm</location>
    </subcellularLocation>
</comment>
<dbReference type="AlphaFoldDB" id="A0A0R1H076"/>
<dbReference type="Proteomes" id="UP000051461">
    <property type="component" value="Unassembled WGS sequence"/>
</dbReference>
<dbReference type="InterPro" id="IPR029069">
    <property type="entry name" value="HotDog_dom_sf"/>
</dbReference>
<keyword evidence="7" id="KW-0441">Lipid A biosynthesis</keyword>
<evidence type="ECO:0000256" key="3">
    <source>
        <dbReference type="ARBA" id="ARBA00009174"/>
    </source>
</evidence>
<evidence type="ECO:0000256" key="7">
    <source>
        <dbReference type="ARBA" id="ARBA00022556"/>
    </source>
</evidence>
<evidence type="ECO:0000256" key="10">
    <source>
        <dbReference type="ARBA" id="ARBA00025049"/>
    </source>
</evidence>